<sequence>MGVRWNETEDEAFARMQRQYGDIPEGHRLIVVPEVPREPEDIAAVDKLIEEQQAKLLEECRDEDARSDELNNRPARANYN</sequence>
<evidence type="ECO:0000313" key="3">
    <source>
        <dbReference type="Proteomes" id="UP000286954"/>
    </source>
</evidence>
<accession>A0A3T0E6L0</accession>
<name>A0A3T0E6L0_9PROT</name>
<dbReference type="EMBL" id="CP018911">
    <property type="protein sequence ID" value="AZU02798.1"/>
    <property type="molecule type" value="Genomic_DNA"/>
</dbReference>
<dbReference type="AlphaFoldDB" id="A0A3T0E6L0"/>
<protein>
    <submittedName>
        <fullName evidence="2">Uncharacterized protein</fullName>
    </submittedName>
</protein>
<dbReference type="KEGG" id="gak:X907_0250"/>
<evidence type="ECO:0000256" key="1">
    <source>
        <dbReference type="SAM" id="MobiDB-lite"/>
    </source>
</evidence>
<keyword evidence="3" id="KW-1185">Reference proteome</keyword>
<gene>
    <name evidence="2" type="ORF">X907_0250</name>
</gene>
<feature type="compositionally biased region" description="Basic and acidic residues" evidence="1">
    <location>
        <begin position="59"/>
        <end position="71"/>
    </location>
</feature>
<evidence type="ECO:0000313" key="2">
    <source>
        <dbReference type="EMBL" id="AZU02798.1"/>
    </source>
</evidence>
<dbReference type="Proteomes" id="UP000286954">
    <property type="component" value="Chromosome"/>
</dbReference>
<organism evidence="2 3">
    <name type="scientific">Glycocaulis alkaliphilus</name>
    <dbReference type="NCBI Taxonomy" id="1434191"/>
    <lineage>
        <taxon>Bacteria</taxon>
        <taxon>Pseudomonadati</taxon>
        <taxon>Pseudomonadota</taxon>
        <taxon>Alphaproteobacteria</taxon>
        <taxon>Maricaulales</taxon>
        <taxon>Maricaulaceae</taxon>
        <taxon>Glycocaulis</taxon>
    </lineage>
</organism>
<feature type="region of interest" description="Disordered" evidence="1">
    <location>
        <begin position="59"/>
        <end position="80"/>
    </location>
</feature>
<reference evidence="2 3" key="1">
    <citation type="submission" date="2016-12" db="EMBL/GenBank/DDBJ databases">
        <title>The genome of dimorphic prosthecate Glycocaulis alkaliphilus 6b-8t, isolated from crude oil dictates its adaptability in petroleum environments.</title>
        <authorList>
            <person name="Wu X.-L."/>
            <person name="Geng S."/>
        </authorList>
    </citation>
    <scope>NUCLEOTIDE SEQUENCE [LARGE SCALE GENOMIC DNA]</scope>
    <source>
        <strain evidence="2 3">6B-8</strain>
    </source>
</reference>
<proteinExistence type="predicted"/>